<organism evidence="1 2">
    <name type="scientific">Streptomyces evansiae</name>
    <dbReference type="NCBI Taxonomy" id="3075535"/>
    <lineage>
        <taxon>Bacteria</taxon>
        <taxon>Bacillati</taxon>
        <taxon>Actinomycetota</taxon>
        <taxon>Actinomycetes</taxon>
        <taxon>Kitasatosporales</taxon>
        <taxon>Streptomycetaceae</taxon>
        <taxon>Streptomyces</taxon>
    </lineage>
</organism>
<comment type="caution">
    <text evidence="1">The sequence shown here is derived from an EMBL/GenBank/DDBJ whole genome shotgun (WGS) entry which is preliminary data.</text>
</comment>
<evidence type="ECO:0008006" key="3">
    <source>
        <dbReference type="Google" id="ProtNLM"/>
    </source>
</evidence>
<keyword evidence="2" id="KW-1185">Reference proteome</keyword>
<name>A0ABU2R4C0_9ACTN</name>
<evidence type="ECO:0000313" key="1">
    <source>
        <dbReference type="EMBL" id="MDT0410264.1"/>
    </source>
</evidence>
<dbReference type="Proteomes" id="UP001183610">
    <property type="component" value="Unassembled WGS sequence"/>
</dbReference>
<reference evidence="2" key="1">
    <citation type="submission" date="2023-07" db="EMBL/GenBank/DDBJ databases">
        <title>30 novel species of actinomycetes from the DSMZ collection.</title>
        <authorList>
            <person name="Nouioui I."/>
        </authorList>
    </citation>
    <scope>NUCLEOTIDE SEQUENCE [LARGE SCALE GENOMIC DNA]</scope>
    <source>
        <strain evidence="2">DSM 41979</strain>
    </source>
</reference>
<evidence type="ECO:0000313" key="2">
    <source>
        <dbReference type="Proteomes" id="UP001183610"/>
    </source>
</evidence>
<accession>A0ABU2R4C0</accession>
<gene>
    <name evidence="1" type="ORF">RM698_14505</name>
</gene>
<dbReference type="EMBL" id="JAVRET010000029">
    <property type="protein sequence ID" value="MDT0410264.1"/>
    <property type="molecule type" value="Genomic_DNA"/>
</dbReference>
<proteinExistence type="predicted"/>
<sequence length="128" mass="13661">MAVGVRLAFALASRGGDASGGWVLARVRCGEGAEAAEWLRGEALRLAVRLDPGPCTRWAAPGTLHPVREPGPDAPTSLRAWAEDRQRQARVRHLLAHGRALSFHFPDPGGAWYALTAAPLAPPTPESR</sequence>
<dbReference type="RefSeq" id="WP_010267101.1">
    <property type="nucleotide sequence ID" value="NZ_JAVRET010000029.1"/>
</dbReference>
<protein>
    <recommendedName>
        <fullName evidence="3">Formylmethionine deformylase</fullName>
    </recommendedName>
</protein>